<dbReference type="eggNOG" id="ENOG502QS8C">
    <property type="taxonomic scope" value="Eukaryota"/>
</dbReference>
<feature type="domain" description="DUF3444" evidence="3">
    <location>
        <begin position="408"/>
        <end position="599"/>
    </location>
</feature>
<keyword evidence="5" id="KW-1185">Reference proteome</keyword>
<dbReference type="Pfam" id="PF11926">
    <property type="entry name" value="DUF3444"/>
    <property type="match status" value="1"/>
</dbReference>
<feature type="coiled-coil region" evidence="1">
    <location>
        <begin position="74"/>
        <end position="111"/>
    </location>
</feature>
<gene>
    <name evidence="4" type="ordered locus">AALP_Aa3g044500</name>
</gene>
<evidence type="ECO:0000313" key="5">
    <source>
        <dbReference type="Proteomes" id="UP000029120"/>
    </source>
</evidence>
<dbReference type="OMA" id="TESWSSH"/>
<dbReference type="PANTHER" id="PTHR45089:SF21">
    <property type="entry name" value="TRICHOHYALIN-LIKE PROTEIN (DUF3444)"/>
    <property type="match status" value="1"/>
</dbReference>
<dbReference type="Gramene" id="KFK37904">
    <property type="protein sequence ID" value="KFK37904"/>
    <property type="gene ID" value="AALP_AA3G044500"/>
</dbReference>
<proteinExistence type="predicted"/>
<evidence type="ECO:0000256" key="2">
    <source>
        <dbReference type="SAM" id="MobiDB-lite"/>
    </source>
</evidence>
<feature type="coiled-coil region" evidence="1">
    <location>
        <begin position="153"/>
        <end position="328"/>
    </location>
</feature>
<dbReference type="Proteomes" id="UP000029120">
    <property type="component" value="Chromosome 3"/>
</dbReference>
<dbReference type="AlphaFoldDB" id="A0A087H702"/>
<dbReference type="InterPro" id="IPR024593">
    <property type="entry name" value="DUF3444"/>
</dbReference>
<dbReference type="EMBL" id="CM002871">
    <property type="protein sequence ID" value="KFK37904.1"/>
    <property type="molecule type" value="Genomic_DNA"/>
</dbReference>
<feature type="region of interest" description="Disordered" evidence="2">
    <location>
        <begin position="1"/>
        <end position="27"/>
    </location>
</feature>
<dbReference type="PANTHER" id="PTHR45089">
    <property type="entry name" value="DNAJ HEAT SHOCK AMINO-TERMINAL DOMAIN PROTEIN-RELATED"/>
    <property type="match status" value="1"/>
</dbReference>
<evidence type="ECO:0000313" key="4">
    <source>
        <dbReference type="EMBL" id="KFK37904.1"/>
    </source>
</evidence>
<feature type="region of interest" description="Disordered" evidence="2">
    <location>
        <begin position="351"/>
        <end position="376"/>
    </location>
</feature>
<organism evidence="4 5">
    <name type="scientific">Arabis alpina</name>
    <name type="common">Alpine rock-cress</name>
    <dbReference type="NCBI Taxonomy" id="50452"/>
    <lineage>
        <taxon>Eukaryota</taxon>
        <taxon>Viridiplantae</taxon>
        <taxon>Streptophyta</taxon>
        <taxon>Embryophyta</taxon>
        <taxon>Tracheophyta</taxon>
        <taxon>Spermatophyta</taxon>
        <taxon>Magnoliopsida</taxon>
        <taxon>eudicotyledons</taxon>
        <taxon>Gunneridae</taxon>
        <taxon>Pentapetalae</taxon>
        <taxon>rosids</taxon>
        <taxon>malvids</taxon>
        <taxon>Brassicales</taxon>
        <taxon>Brassicaceae</taxon>
        <taxon>Arabideae</taxon>
        <taxon>Arabis</taxon>
    </lineage>
</organism>
<sequence length="629" mass="73953">MAEPDPSSQREENSVPELTGESERVQGGSRRIVIDRELGKRVISQMRERATMMLELSNLWKDFEKEIELKELALRKKILEINKKEERFKLVEEREKKIELLEVSITEKEKESDLKLVLETDLMRLVLVMENEQVGIELKEQEKVLGLVRSSMVKQHEEQVRELDAKKEEVGVLFKSIDEKSRVFDMRQTVENERMKKEAEMMAISHKQLEERKEEIGLLSKSIDEKAREFENALTERMNKEAEMMDLSHKKLEAREKEVKLLDETIKKKSIELEKKEENFQLKQNAEARVEVKRKFMELQEKKLEERERELELKQREFEERLIQLKTRKRSRRESRSSVLGEKGRDDYSLIRPRKKRKPIREHNHDDEEKETDSDYVLYGETSSGFECEDTSEPIVCTDEVGMDTEPLICPDPDFNDFKNTMSSFAVGQVWALYDPLDEMPRYYARINGVLKQQKSLRVTWLESVQTTENEKPIPIACGKFKYGESETKSLFMFSHEMQHMGRSKNVVITPRKGETWALFRDWKKTEQHKPPYRYDLVEVVSEFHSVQGIGVAYLKRVEEFTSVYEHGEQHGFIRRMISPDKMLSFSHRVPSYKLTGEEKEGVPVGSFELDPAAIPPQDCLNDYALVLV</sequence>
<evidence type="ECO:0000256" key="1">
    <source>
        <dbReference type="SAM" id="Coils"/>
    </source>
</evidence>
<dbReference type="OrthoDB" id="10250354at2759"/>
<name>A0A087H702_ARAAL</name>
<evidence type="ECO:0000259" key="3">
    <source>
        <dbReference type="Pfam" id="PF11926"/>
    </source>
</evidence>
<keyword evidence="1" id="KW-0175">Coiled coil</keyword>
<reference evidence="5" key="1">
    <citation type="journal article" date="2015" name="Nat. Plants">
        <title>Genome expansion of Arabis alpina linked with retrotransposition and reduced symmetric DNA methylation.</title>
        <authorList>
            <person name="Willing E.M."/>
            <person name="Rawat V."/>
            <person name="Mandakova T."/>
            <person name="Maumus F."/>
            <person name="James G.V."/>
            <person name="Nordstroem K.J."/>
            <person name="Becker C."/>
            <person name="Warthmann N."/>
            <person name="Chica C."/>
            <person name="Szarzynska B."/>
            <person name="Zytnicki M."/>
            <person name="Albani M.C."/>
            <person name="Kiefer C."/>
            <person name="Bergonzi S."/>
            <person name="Castaings L."/>
            <person name="Mateos J.L."/>
            <person name="Berns M.C."/>
            <person name="Bujdoso N."/>
            <person name="Piofczyk T."/>
            <person name="de Lorenzo L."/>
            <person name="Barrero-Sicilia C."/>
            <person name="Mateos I."/>
            <person name="Piednoel M."/>
            <person name="Hagmann J."/>
            <person name="Chen-Min-Tao R."/>
            <person name="Iglesias-Fernandez R."/>
            <person name="Schuster S.C."/>
            <person name="Alonso-Blanco C."/>
            <person name="Roudier F."/>
            <person name="Carbonero P."/>
            <person name="Paz-Ares J."/>
            <person name="Davis S.J."/>
            <person name="Pecinka A."/>
            <person name="Quesneville H."/>
            <person name="Colot V."/>
            <person name="Lysak M.A."/>
            <person name="Weigel D."/>
            <person name="Coupland G."/>
            <person name="Schneeberger K."/>
        </authorList>
    </citation>
    <scope>NUCLEOTIDE SEQUENCE [LARGE SCALE GENOMIC DNA]</scope>
    <source>
        <strain evidence="5">cv. Pajares</strain>
    </source>
</reference>
<accession>A0A087H702</accession>
<protein>
    <recommendedName>
        <fullName evidence="3">DUF3444 domain-containing protein</fullName>
    </recommendedName>
</protein>